<dbReference type="InterPro" id="IPR048372">
    <property type="entry name" value="ZapC_C"/>
</dbReference>
<evidence type="ECO:0000256" key="2">
    <source>
        <dbReference type="ARBA" id="ARBA00022618"/>
    </source>
</evidence>
<dbReference type="InterPro" id="IPR009809">
    <property type="entry name" value="ZapC"/>
</dbReference>
<evidence type="ECO:0000256" key="3">
    <source>
        <dbReference type="ARBA" id="ARBA00023210"/>
    </source>
</evidence>
<keyword evidence="1 5" id="KW-0963">Cytoplasm</keyword>
<evidence type="ECO:0000313" key="9">
    <source>
        <dbReference type="Proteomes" id="UP000295565"/>
    </source>
</evidence>
<dbReference type="InterPro" id="IPR048373">
    <property type="entry name" value="ZapC_N"/>
</dbReference>
<evidence type="ECO:0000259" key="6">
    <source>
        <dbReference type="Pfam" id="PF07126"/>
    </source>
</evidence>
<dbReference type="AlphaFoldDB" id="A0A4R1JAK3"/>
<keyword evidence="3 5" id="KW-0717">Septation</keyword>
<sequence length="177" mass="20686">MLLHPNKNWHWLFDSKLQRMTLLLGEQMQFVSELEGRKMSSAASQAGEFTCEQTQDYLYLLEVLEGIDWPDPIKVQTALNALTMKYYHKPMMPQSWFFVQGSEMQPCQFGELIQLKTQKSLAWFMVVEAEPTSALCMYLDKELWLSDAKSMSQFDVIKVMRDRIIEPESVKQYARAV</sequence>
<evidence type="ECO:0000256" key="1">
    <source>
        <dbReference type="ARBA" id="ARBA00022490"/>
    </source>
</evidence>
<keyword evidence="2 5" id="KW-0132">Cell division</keyword>
<keyword evidence="9" id="KW-1185">Reference proteome</keyword>
<feature type="domain" description="Cell-division protein ZapC N-terminal" evidence="7">
    <location>
        <begin position="3"/>
        <end position="89"/>
    </location>
</feature>
<dbReference type="Pfam" id="PF07126">
    <property type="entry name" value="ZapC_C"/>
    <property type="match status" value="1"/>
</dbReference>
<comment type="caution">
    <text evidence="8">The sequence shown here is derived from an EMBL/GenBank/DDBJ whole genome shotgun (WGS) entry which is preliminary data.</text>
</comment>
<dbReference type="EMBL" id="SMGD01000014">
    <property type="protein sequence ID" value="TCK47672.1"/>
    <property type="molecule type" value="Genomic_DNA"/>
</dbReference>
<evidence type="ECO:0000313" key="8">
    <source>
        <dbReference type="EMBL" id="TCK47672.1"/>
    </source>
</evidence>
<dbReference type="GO" id="GO:0005737">
    <property type="term" value="C:cytoplasm"/>
    <property type="evidence" value="ECO:0007669"/>
    <property type="project" value="UniProtKB-SubCell"/>
</dbReference>
<comment type="function">
    <text evidence="5">Contributes to the efficiency of the cell division process by stabilizing the polymeric form of the cell division protein FtsZ. Acts by promoting interactions between FtsZ protofilaments and suppressing the GTPase activity of FtsZ.</text>
</comment>
<comment type="similarity">
    <text evidence="5">Belongs to the ZapC family.</text>
</comment>
<gene>
    <name evidence="8" type="ORF">EV690_2717</name>
</gene>
<dbReference type="Pfam" id="PF21083">
    <property type="entry name" value="ZapC_N"/>
    <property type="match status" value="1"/>
</dbReference>
<keyword evidence="4 5" id="KW-0131">Cell cycle</keyword>
<evidence type="ECO:0000259" key="7">
    <source>
        <dbReference type="Pfam" id="PF21083"/>
    </source>
</evidence>
<protein>
    <recommendedName>
        <fullName evidence="5">Cell division protein ZapC</fullName>
    </recommendedName>
</protein>
<dbReference type="Proteomes" id="UP000295565">
    <property type="component" value="Unassembled WGS sequence"/>
</dbReference>
<dbReference type="OrthoDB" id="5765005at2"/>
<evidence type="ECO:0000256" key="4">
    <source>
        <dbReference type="ARBA" id="ARBA00023306"/>
    </source>
</evidence>
<reference evidence="8 9" key="1">
    <citation type="submission" date="2019-03" db="EMBL/GenBank/DDBJ databases">
        <title>Genomic Encyclopedia of Type Strains, Phase IV (KMG-IV): sequencing the most valuable type-strain genomes for metagenomic binning, comparative biology and taxonomic classification.</title>
        <authorList>
            <person name="Goeker M."/>
        </authorList>
    </citation>
    <scope>NUCLEOTIDE SEQUENCE [LARGE SCALE GENOMIC DNA]</scope>
    <source>
        <strain evidence="8 9">DSM 18577</strain>
    </source>
</reference>
<dbReference type="PIRSF" id="PIRSF010252">
    <property type="entry name" value="ZapC"/>
    <property type="match status" value="1"/>
</dbReference>
<dbReference type="RefSeq" id="WP_131913474.1">
    <property type="nucleotide sequence ID" value="NZ_OU594967.1"/>
</dbReference>
<proteinExistence type="inferred from homology"/>
<dbReference type="GO" id="GO:0000917">
    <property type="term" value="P:division septum assembly"/>
    <property type="evidence" value="ECO:0007669"/>
    <property type="project" value="UniProtKB-KW"/>
</dbReference>
<name>A0A4R1JAK3_9GAMM</name>
<feature type="domain" description="Cell-division protein ZapC C-terminal" evidence="6">
    <location>
        <begin position="90"/>
        <end position="167"/>
    </location>
</feature>
<accession>A0A4R1JAK3</accession>
<comment type="subcellular location">
    <subcellularLocation>
        <location evidence="5">Cytoplasm</location>
    </subcellularLocation>
</comment>
<evidence type="ECO:0000256" key="5">
    <source>
        <dbReference type="PIRNR" id="PIRNR010252"/>
    </source>
</evidence>
<organism evidence="8 9">
    <name type="scientific">Celerinatantimonas diazotrophica</name>
    <dbReference type="NCBI Taxonomy" id="412034"/>
    <lineage>
        <taxon>Bacteria</taxon>
        <taxon>Pseudomonadati</taxon>
        <taxon>Pseudomonadota</taxon>
        <taxon>Gammaproteobacteria</taxon>
        <taxon>Celerinatantimonadaceae</taxon>
        <taxon>Celerinatantimonas</taxon>
    </lineage>
</organism>